<dbReference type="InterPro" id="IPR000086">
    <property type="entry name" value="NUDIX_hydrolase_dom"/>
</dbReference>
<dbReference type="Gene3D" id="3.90.79.10">
    <property type="entry name" value="Nucleoside Triphosphate Pyrophosphohydrolase"/>
    <property type="match status" value="1"/>
</dbReference>
<dbReference type="PANTHER" id="PTHR11839:SF18">
    <property type="entry name" value="NUDIX HYDROLASE DOMAIN-CONTAINING PROTEIN"/>
    <property type="match status" value="1"/>
</dbReference>
<comment type="catalytic activity">
    <reaction evidence="1">
        <text>GDP-alpha-D-mannose + H2O = alpha-D-mannose 1-phosphate + GMP + 2 H(+)</text>
        <dbReference type="Rhea" id="RHEA:27978"/>
        <dbReference type="ChEBI" id="CHEBI:15377"/>
        <dbReference type="ChEBI" id="CHEBI:15378"/>
        <dbReference type="ChEBI" id="CHEBI:57527"/>
        <dbReference type="ChEBI" id="CHEBI:58115"/>
        <dbReference type="ChEBI" id="CHEBI:58409"/>
    </reaction>
</comment>
<accession>A0A328BNJ6</accession>
<feature type="domain" description="Nudix hydrolase" evidence="8">
    <location>
        <begin position="51"/>
        <end position="181"/>
    </location>
</feature>
<name>A0A328BNJ6_9CAUL</name>
<comment type="caution">
    <text evidence="9">The sequence shown here is derived from an EMBL/GenBank/DDBJ whole genome shotgun (WGS) entry which is preliminary data.</text>
</comment>
<evidence type="ECO:0000313" key="9">
    <source>
        <dbReference type="EMBL" id="RAK66588.1"/>
    </source>
</evidence>
<reference evidence="9 10" key="1">
    <citation type="submission" date="2018-05" db="EMBL/GenBank/DDBJ databases">
        <authorList>
            <person name="Lanie J.A."/>
            <person name="Ng W.-L."/>
            <person name="Kazmierczak K.M."/>
            <person name="Andrzejewski T.M."/>
            <person name="Davidsen T.M."/>
            <person name="Wayne K.J."/>
            <person name="Tettelin H."/>
            <person name="Glass J.I."/>
            <person name="Rusch D."/>
            <person name="Podicherti R."/>
            <person name="Tsui H.-C.T."/>
            <person name="Winkler M.E."/>
        </authorList>
    </citation>
    <scope>NUCLEOTIDE SEQUENCE [LARGE SCALE GENOMIC DNA]</scope>
    <source>
        <strain evidence="9 10">BUT-10</strain>
    </source>
</reference>
<keyword evidence="10" id="KW-1185">Reference proteome</keyword>
<protein>
    <recommendedName>
        <fullName evidence="4">GDP-mannose pyrophosphatase</fullName>
    </recommendedName>
    <alternativeName>
        <fullName evidence="6">GDP-mannose hydrolase</fullName>
    </alternativeName>
    <alternativeName>
        <fullName evidence="7">GDPMK</fullName>
    </alternativeName>
</protein>
<dbReference type="Proteomes" id="UP000249524">
    <property type="component" value="Unassembled WGS sequence"/>
</dbReference>
<evidence type="ECO:0000256" key="5">
    <source>
        <dbReference type="ARBA" id="ARBA00022801"/>
    </source>
</evidence>
<dbReference type="AlphaFoldDB" id="A0A328BNJ6"/>
<evidence type="ECO:0000313" key="10">
    <source>
        <dbReference type="Proteomes" id="UP000249524"/>
    </source>
</evidence>
<evidence type="ECO:0000256" key="1">
    <source>
        <dbReference type="ARBA" id="ARBA00000847"/>
    </source>
</evidence>
<comment type="cofactor">
    <cofactor evidence="2">
        <name>Mg(2+)</name>
        <dbReference type="ChEBI" id="CHEBI:18420"/>
    </cofactor>
</comment>
<dbReference type="GO" id="GO:0016787">
    <property type="term" value="F:hydrolase activity"/>
    <property type="evidence" value="ECO:0007669"/>
    <property type="project" value="UniProtKB-KW"/>
</dbReference>
<dbReference type="CDD" id="cd24161">
    <property type="entry name" value="NUDIX_ADPRase_Ndx2"/>
    <property type="match status" value="1"/>
</dbReference>
<evidence type="ECO:0000256" key="3">
    <source>
        <dbReference type="ARBA" id="ARBA00007275"/>
    </source>
</evidence>
<organism evidence="9 10">
    <name type="scientific">Phenylobacterium kunshanense</name>
    <dbReference type="NCBI Taxonomy" id="1445034"/>
    <lineage>
        <taxon>Bacteria</taxon>
        <taxon>Pseudomonadati</taxon>
        <taxon>Pseudomonadota</taxon>
        <taxon>Alphaproteobacteria</taxon>
        <taxon>Caulobacterales</taxon>
        <taxon>Caulobacteraceae</taxon>
        <taxon>Phenylobacterium</taxon>
    </lineage>
</organism>
<dbReference type="PANTHER" id="PTHR11839">
    <property type="entry name" value="UDP/ADP-SUGAR PYROPHOSPHATASE"/>
    <property type="match status" value="1"/>
</dbReference>
<evidence type="ECO:0000256" key="6">
    <source>
        <dbReference type="ARBA" id="ARBA00032162"/>
    </source>
</evidence>
<evidence type="ECO:0000256" key="7">
    <source>
        <dbReference type="ARBA" id="ARBA00032272"/>
    </source>
</evidence>
<dbReference type="GO" id="GO:0006753">
    <property type="term" value="P:nucleoside phosphate metabolic process"/>
    <property type="evidence" value="ECO:0007669"/>
    <property type="project" value="TreeGrafter"/>
</dbReference>
<dbReference type="PROSITE" id="PS51462">
    <property type="entry name" value="NUDIX"/>
    <property type="match status" value="1"/>
</dbReference>
<keyword evidence="5" id="KW-0378">Hydrolase</keyword>
<dbReference type="Pfam" id="PF00293">
    <property type="entry name" value="NUDIX"/>
    <property type="match status" value="1"/>
</dbReference>
<gene>
    <name evidence="9" type="ORF">DJ019_10150</name>
</gene>
<dbReference type="GO" id="GO:0019693">
    <property type="term" value="P:ribose phosphate metabolic process"/>
    <property type="evidence" value="ECO:0007669"/>
    <property type="project" value="TreeGrafter"/>
</dbReference>
<proteinExistence type="inferred from homology"/>
<sequence>MTGKPDWLRAHGRPWTRGEGRVVYDNPWISVTEYAAIAPTGAPAQYGLVSFKNLAIAILPLFEDGTTVLLGQSRLPFGDYSWEIPEGGGARDVDPLESARRELAEETGLAAAEWREVLRAQLSNSVTDELMIGFLATELSAADGVHAADDTEAIEMVRVPFREALDAAMAGHLKDMLTVAMLLKAYHMAREGLLTPALARVMLG</sequence>
<dbReference type="RefSeq" id="WP_111275896.1">
    <property type="nucleotide sequence ID" value="NZ_QFYS01000003.1"/>
</dbReference>
<dbReference type="InterPro" id="IPR015797">
    <property type="entry name" value="NUDIX_hydrolase-like_dom_sf"/>
</dbReference>
<evidence type="ECO:0000256" key="2">
    <source>
        <dbReference type="ARBA" id="ARBA00001946"/>
    </source>
</evidence>
<dbReference type="OrthoDB" id="177518at2"/>
<evidence type="ECO:0000259" key="8">
    <source>
        <dbReference type="PROSITE" id="PS51462"/>
    </source>
</evidence>
<dbReference type="SUPFAM" id="SSF55811">
    <property type="entry name" value="Nudix"/>
    <property type="match status" value="1"/>
</dbReference>
<evidence type="ECO:0000256" key="4">
    <source>
        <dbReference type="ARBA" id="ARBA00016377"/>
    </source>
</evidence>
<dbReference type="EMBL" id="QFYS01000003">
    <property type="protein sequence ID" value="RAK66588.1"/>
    <property type="molecule type" value="Genomic_DNA"/>
</dbReference>
<comment type="similarity">
    <text evidence="3">Belongs to the Nudix hydrolase family. NudK subfamily.</text>
</comment>